<keyword evidence="4" id="KW-1185">Reference proteome</keyword>
<organism evidence="3 4">
    <name type="scientific">Nonlabens tegetincola</name>
    <dbReference type="NCBI Taxonomy" id="323273"/>
    <lineage>
        <taxon>Bacteria</taxon>
        <taxon>Pseudomonadati</taxon>
        <taxon>Bacteroidota</taxon>
        <taxon>Flavobacteriia</taxon>
        <taxon>Flavobacteriales</taxon>
        <taxon>Flavobacteriaceae</taxon>
        <taxon>Nonlabens</taxon>
    </lineage>
</organism>
<keyword evidence="1" id="KW-0732">Signal</keyword>
<dbReference type="NCBIfam" id="TIGR04131">
    <property type="entry name" value="Bac_Flav_CTERM"/>
    <property type="match status" value="1"/>
</dbReference>
<evidence type="ECO:0000313" key="4">
    <source>
        <dbReference type="Proteomes" id="UP000029221"/>
    </source>
</evidence>
<evidence type="ECO:0000259" key="2">
    <source>
        <dbReference type="PROSITE" id="PS50093"/>
    </source>
</evidence>
<dbReference type="InterPro" id="IPR035986">
    <property type="entry name" value="PKD_dom_sf"/>
</dbReference>
<dbReference type="InterPro" id="IPR026341">
    <property type="entry name" value="T9SS_type_B"/>
</dbReference>
<dbReference type="InterPro" id="IPR000601">
    <property type="entry name" value="PKD_dom"/>
</dbReference>
<comment type="caution">
    <text evidence="3">The sequence shown here is derived from an EMBL/GenBank/DDBJ whole genome shotgun (WGS) entry which is preliminary data.</text>
</comment>
<dbReference type="SUPFAM" id="SSF50969">
    <property type="entry name" value="YVTN repeat-like/Quinoprotein amine dehydrogenase"/>
    <property type="match status" value="1"/>
</dbReference>
<dbReference type="Pfam" id="PF00801">
    <property type="entry name" value="PKD"/>
    <property type="match status" value="1"/>
</dbReference>
<name>A0A090QMW5_9FLAO</name>
<dbReference type="STRING" id="319236.BST91_03355"/>
<dbReference type="EMBL" id="BBML01000003">
    <property type="protein sequence ID" value="GAK96866.1"/>
    <property type="molecule type" value="Genomic_DNA"/>
</dbReference>
<reference evidence="3" key="1">
    <citation type="journal article" date="2014" name="Genome Announc.">
        <title>Draft Genome Sequences of Marine Flavobacterium Nonlabens Strains NR17, NR24, NR27, NR32, NR33, and Ara13.</title>
        <authorList>
            <person name="Nakanishi M."/>
            <person name="Meirelles P."/>
            <person name="Suzuki R."/>
            <person name="Takatani N."/>
            <person name="Mino S."/>
            <person name="Suda W."/>
            <person name="Oshima K."/>
            <person name="Hattori M."/>
            <person name="Ohkuma M."/>
            <person name="Hosokawa M."/>
            <person name="Miyashita K."/>
            <person name="Thompson F.L."/>
            <person name="Niwa A."/>
            <person name="Sawabe T."/>
            <person name="Sawabe T."/>
        </authorList>
    </citation>
    <scope>NUCLEOTIDE SEQUENCE [LARGE SCALE GENOMIC DNA]</scope>
    <source>
        <strain evidence="3">JCM 19294</strain>
    </source>
</reference>
<accession>A0A090QMW5</accession>
<feature type="chain" id="PRO_5001861903" evidence="1">
    <location>
        <begin position="18"/>
        <end position="683"/>
    </location>
</feature>
<dbReference type="RefSeq" id="WP_042278393.1">
    <property type="nucleotide sequence ID" value="NZ_BBML01000003.1"/>
</dbReference>
<proteinExistence type="predicted"/>
<dbReference type="Pfam" id="PF13585">
    <property type="entry name" value="CHU_C"/>
    <property type="match status" value="1"/>
</dbReference>
<dbReference type="Proteomes" id="UP000029221">
    <property type="component" value="Unassembled WGS sequence"/>
</dbReference>
<feature type="domain" description="PKD" evidence="2">
    <location>
        <begin position="432"/>
        <end position="494"/>
    </location>
</feature>
<dbReference type="PROSITE" id="PS50093">
    <property type="entry name" value="PKD"/>
    <property type="match status" value="1"/>
</dbReference>
<dbReference type="Gene3D" id="2.60.40.10">
    <property type="entry name" value="Immunoglobulins"/>
    <property type="match status" value="1"/>
</dbReference>
<dbReference type="SUPFAM" id="SSF49299">
    <property type="entry name" value="PKD domain"/>
    <property type="match status" value="1"/>
</dbReference>
<evidence type="ECO:0000313" key="3">
    <source>
        <dbReference type="EMBL" id="GAK96866.1"/>
    </source>
</evidence>
<protein>
    <submittedName>
        <fullName evidence="3">Putative hemagglutinin/hemolysin-related protein</fullName>
    </submittedName>
</protein>
<dbReference type="InterPro" id="IPR011044">
    <property type="entry name" value="Quino_amine_DH_bsu"/>
</dbReference>
<evidence type="ECO:0000256" key="1">
    <source>
        <dbReference type="SAM" id="SignalP"/>
    </source>
</evidence>
<dbReference type="eggNOG" id="COG3291">
    <property type="taxonomic scope" value="Bacteria"/>
</dbReference>
<dbReference type="CDD" id="cd00146">
    <property type="entry name" value="PKD"/>
    <property type="match status" value="1"/>
</dbReference>
<gene>
    <name evidence="3" type="ORF">JCM19294_1175</name>
</gene>
<dbReference type="AlphaFoldDB" id="A0A090QMW5"/>
<feature type="signal peptide" evidence="1">
    <location>
        <begin position="1"/>
        <end position="17"/>
    </location>
</feature>
<dbReference type="InterPro" id="IPR013783">
    <property type="entry name" value="Ig-like_fold"/>
</dbReference>
<sequence>MKQHLSFLLICCCFAFAKAQLQSNNWYFGINAGINFNNNTVTALNDGQLVTGEGCATISDNQGNLLFYTDGSVIYDRNHNLMPNGTGLKGNSSSTSSAIIVPQPGSSTRFYVFTVDTDDILYRNNEGFFYSVVDLSLNNGDGDVIITEKNINLLALTSEKLTAISNSSGTGFWIITQFEDKFFSYELTSSGLTTTPVVSIVSPFIELVNTNLTNIDVAAMRGYIKVNPRGDKLVAAHFSNNTLSDFSNTTTLLEARSIAYTNGGELYLYDFDNSTGIVSNPQPLMTKADGGSFYGVEFSSNGQFLYAEVDFMNPSTTQTFEFVNGQILQFDLTSNNIANSRTVVYEDNLVTFRGALQLGPDNKIYHSRINQNALSVINAPNFSGISADYRFNDFQLSQNSFAIYGLPIFVQSFLISGEIIAEDHCFGENHLFTVQTSAQIDSITWDFGDPASGTNNSSINLSPTHTFSQVGTFTVRATIQTPTQTIDLEKEIQVYPNVVTNSIPNQITKCDEGFDTASFDLSEIADLISDRSDQIVSFHTSREDATNGSNSINSNMIYRNVSNPESIFIRVENDNCFNISQLNLQVENCPIEVFNVVTPNNDGLNDTFIVSGLKNVYENHKISIFTRYGQKVWEGDNNSASWDGTSNVGLTSTTGLLPTGTYFYVIELNEPNTKPQAGYVYLR</sequence>